<dbReference type="AlphaFoldDB" id="G2YTH3"/>
<proteinExistence type="predicted"/>
<gene>
    <name evidence="1" type="ORF">BofuT4_uP160220.1</name>
</gene>
<dbReference type="Proteomes" id="UP000008177">
    <property type="component" value="Unplaced contigs"/>
</dbReference>
<sequence length="58" mass="6684">MFNGYLGGSATETTKYQFQEIDDSYVAWKYVGNIEECPVYRAYTVHTGCTHRYSVLYG</sequence>
<name>G2YTH3_BOTF4</name>
<reference evidence="2" key="1">
    <citation type="journal article" date="2011" name="PLoS Genet.">
        <title>Genomic analysis of the necrotrophic fungal pathogens Sclerotinia sclerotiorum and Botrytis cinerea.</title>
        <authorList>
            <person name="Amselem J."/>
            <person name="Cuomo C.A."/>
            <person name="van Kan J.A."/>
            <person name="Viaud M."/>
            <person name="Benito E.P."/>
            <person name="Couloux A."/>
            <person name="Coutinho P.M."/>
            <person name="de Vries R.P."/>
            <person name="Dyer P.S."/>
            <person name="Fillinger S."/>
            <person name="Fournier E."/>
            <person name="Gout L."/>
            <person name="Hahn M."/>
            <person name="Kohn L."/>
            <person name="Lapalu N."/>
            <person name="Plummer K.M."/>
            <person name="Pradier J.M."/>
            <person name="Quevillon E."/>
            <person name="Sharon A."/>
            <person name="Simon A."/>
            <person name="ten Have A."/>
            <person name="Tudzynski B."/>
            <person name="Tudzynski P."/>
            <person name="Wincker P."/>
            <person name="Andrew M."/>
            <person name="Anthouard V."/>
            <person name="Beever R.E."/>
            <person name="Beffa R."/>
            <person name="Benoit I."/>
            <person name="Bouzid O."/>
            <person name="Brault B."/>
            <person name="Chen Z."/>
            <person name="Choquer M."/>
            <person name="Collemare J."/>
            <person name="Cotton P."/>
            <person name="Danchin E.G."/>
            <person name="Da Silva C."/>
            <person name="Gautier A."/>
            <person name="Giraud C."/>
            <person name="Giraud T."/>
            <person name="Gonzalez C."/>
            <person name="Grossetete S."/>
            <person name="Guldener U."/>
            <person name="Henrissat B."/>
            <person name="Howlett B.J."/>
            <person name="Kodira C."/>
            <person name="Kretschmer M."/>
            <person name="Lappartient A."/>
            <person name="Leroch M."/>
            <person name="Levis C."/>
            <person name="Mauceli E."/>
            <person name="Neuveglise C."/>
            <person name="Oeser B."/>
            <person name="Pearson M."/>
            <person name="Poulain J."/>
            <person name="Poussereau N."/>
            <person name="Quesneville H."/>
            <person name="Rascle C."/>
            <person name="Schumacher J."/>
            <person name="Segurens B."/>
            <person name="Sexton A."/>
            <person name="Silva E."/>
            <person name="Sirven C."/>
            <person name="Soanes D.M."/>
            <person name="Talbot N.J."/>
            <person name="Templeton M."/>
            <person name="Yandava C."/>
            <person name="Yarden O."/>
            <person name="Zeng Q."/>
            <person name="Rollins J.A."/>
            <person name="Lebrun M.H."/>
            <person name="Dickman M."/>
        </authorList>
    </citation>
    <scope>NUCLEOTIDE SEQUENCE [LARGE SCALE GENOMIC DNA]</scope>
    <source>
        <strain evidence="2">T4</strain>
    </source>
</reference>
<dbReference type="EMBL" id="FQ790352">
    <property type="protein sequence ID" value="CCD54733.1"/>
    <property type="molecule type" value="Genomic_DNA"/>
</dbReference>
<protein>
    <submittedName>
        <fullName evidence="1">Uncharacterized protein</fullName>
    </submittedName>
</protein>
<evidence type="ECO:0000313" key="2">
    <source>
        <dbReference type="Proteomes" id="UP000008177"/>
    </source>
</evidence>
<evidence type="ECO:0000313" key="1">
    <source>
        <dbReference type="EMBL" id="CCD54733.1"/>
    </source>
</evidence>
<dbReference type="HOGENOM" id="CLU_2978890_0_0_1"/>
<organism evidence="1 2">
    <name type="scientific">Botryotinia fuckeliana (strain T4)</name>
    <name type="common">Noble rot fungus</name>
    <name type="synonym">Botrytis cinerea</name>
    <dbReference type="NCBI Taxonomy" id="999810"/>
    <lineage>
        <taxon>Eukaryota</taxon>
        <taxon>Fungi</taxon>
        <taxon>Dikarya</taxon>
        <taxon>Ascomycota</taxon>
        <taxon>Pezizomycotina</taxon>
        <taxon>Leotiomycetes</taxon>
        <taxon>Helotiales</taxon>
        <taxon>Sclerotiniaceae</taxon>
        <taxon>Botrytis</taxon>
    </lineage>
</organism>
<dbReference type="InParanoid" id="G2YTH3"/>
<accession>G2YTH3</accession>